<dbReference type="AlphaFoldDB" id="A0AAD7RTW9"/>
<comment type="caution">
    <text evidence="1">The sequence shown here is derived from an EMBL/GenBank/DDBJ whole genome shotgun (WGS) entry which is preliminary data.</text>
</comment>
<evidence type="ECO:0000313" key="2">
    <source>
        <dbReference type="Proteomes" id="UP001221898"/>
    </source>
</evidence>
<keyword evidence="2" id="KW-1185">Reference proteome</keyword>
<evidence type="ECO:0000313" key="1">
    <source>
        <dbReference type="EMBL" id="KAJ8390316.1"/>
    </source>
</evidence>
<gene>
    <name evidence="1" type="ORF">AAFF_G00108850</name>
</gene>
<protein>
    <submittedName>
        <fullName evidence="1">Uncharacterized protein</fullName>
    </submittedName>
</protein>
<proteinExistence type="predicted"/>
<organism evidence="1 2">
    <name type="scientific">Aldrovandia affinis</name>
    <dbReference type="NCBI Taxonomy" id="143900"/>
    <lineage>
        <taxon>Eukaryota</taxon>
        <taxon>Metazoa</taxon>
        <taxon>Chordata</taxon>
        <taxon>Craniata</taxon>
        <taxon>Vertebrata</taxon>
        <taxon>Euteleostomi</taxon>
        <taxon>Actinopterygii</taxon>
        <taxon>Neopterygii</taxon>
        <taxon>Teleostei</taxon>
        <taxon>Notacanthiformes</taxon>
        <taxon>Halosauridae</taxon>
        <taxon>Aldrovandia</taxon>
    </lineage>
</organism>
<reference evidence="1" key="1">
    <citation type="journal article" date="2023" name="Science">
        <title>Genome structures resolve the early diversification of teleost fishes.</title>
        <authorList>
            <person name="Parey E."/>
            <person name="Louis A."/>
            <person name="Montfort J."/>
            <person name="Bouchez O."/>
            <person name="Roques C."/>
            <person name="Iampietro C."/>
            <person name="Lluch J."/>
            <person name="Castinel A."/>
            <person name="Donnadieu C."/>
            <person name="Desvignes T."/>
            <person name="Floi Bucao C."/>
            <person name="Jouanno E."/>
            <person name="Wen M."/>
            <person name="Mejri S."/>
            <person name="Dirks R."/>
            <person name="Jansen H."/>
            <person name="Henkel C."/>
            <person name="Chen W.J."/>
            <person name="Zahm M."/>
            <person name="Cabau C."/>
            <person name="Klopp C."/>
            <person name="Thompson A.W."/>
            <person name="Robinson-Rechavi M."/>
            <person name="Braasch I."/>
            <person name="Lecointre G."/>
            <person name="Bobe J."/>
            <person name="Postlethwait J.H."/>
            <person name="Berthelot C."/>
            <person name="Roest Crollius H."/>
            <person name="Guiguen Y."/>
        </authorList>
    </citation>
    <scope>NUCLEOTIDE SEQUENCE</scope>
    <source>
        <strain evidence="1">NC1722</strain>
    </source>
</reference>
<name>A0AAD7RTW9_9TELE</name>
<accession>A0AAD7RTW9</accession>
<dbReference type="EMBL" id="JAINUG010000171">
    <property type="protein sequence ID" value="KAJ8390316.1"/>
    <property type="molecule type" value="Genomic_DNA"/>
</dbReference>
<dbReference type="Proteomes" id="UP001221898">
    <property type="component" value="Unassembled WGS sequence"/>
</dbReference>
<sequence>MECVASCICSNSHPKKEITGTEDTRGLWCLRQEVPAAETGSRVSEVCASAQTAFLCVSNYNGTCGICCVVWKSERTQCQTYGVNQRAGADVFFGNVDSLTGKALW</sequence>